<dbReference type="EMBL" id="JH992974">
    <property type="protein sequence ID" value="EKX51915.1"/>
    <property type="molecule type" value="Genomic_DNA"/>
</dbReference>
<reference evidence="3" key="3">
    <citation type="submission" date="2016-03" db="UniProtKB">
        <authorList>
            <consortium name="EnsemblProtists"/>
        </authorList>
    </citation>
    <scope>IDENTIFICATION</scope>
</reference>
<reference evidence="4" key="2">
    <citation type="submission" date="2012-11" db="EMBL/GenBank/DDBJ databases">
        <authorList>
            <person name="Kuo A."/>
            <person name="Curtis B.A."/>
            <person name="Tanifuji G."/>
            <person name="Burki F."/>
            <person name="Gruber A."/>
            <person name="Irimia M."/>
            <person name="Maruyama S."/>
            <person name="Arias M.C."/>
            <person name="Ball S.G."/>
            <person name="Gile G.H."/>
            <person name="Hirakawa Y."/>
            <person name="Hopkins J.F."/>
            <person name="Rensing S.A."/>
            <person name="Schmutz J."/>
            <person name="Symeonidi A."/>
            <person name="Elias M."/>
            <person name="Eveleigh R.J."/>
            <person name="Herman E.K."/>
            <person name="Klute M.J."/>
            <person name="Nakayama T."/>
            <person name="Obornik M."/>
            <person name="Reyes-Prieto A."/>
            <person name="Armbrust E.V."/>
            <person name="Aves S.J."/>
            <person name="Beiko R.G."/>
            <person name="Coutinho P."/>
            <person name="Dacks J.B."/>
            <person name="Durnford D.G."/>
            <person name="Fast N.M."/>
            <person name="Green B.R."/>
            <person name="Grisdale C."/>
            <person name="Hempe F."/>
            <person name="Henrissat B."/>
            <person name="Hoppner M.P."/>
            <person name="Ishida K.-I."/>
            <person name="Kim E."/>
            <person name="Koreny L."/>
            <person name="Kroth P.G."/>
            <person name="Liu Y."/>
            <person name="Malik S.-B."/>
            <person name="Maier U.G."/>
            <person name="McRose D."/>
            <person name="Mock T."/>
            <person name="Neilson J.A."/>
            <person name="Onodera N.T."/>
            <person name="Poole A.M."/>
            <person name="Pritham E.J."/>
            <person name="Richards T.A."/>
            <person name="Rocap G."/>
            <person name="Roy S.W."/>
            <person name="Sarai C."/>
            <person name="Schaack S."/>
            <person name="Shirato S."/>
            <person name="Slamovits C.H."/>
            <person name="Spencer D.F."/>
            <person name="Suzuki S."/>
            <person name="Worden A.Z."/>
            <person name="Zauner S."/>
            <person name="Barry K."/>
            <person name="Bell C."/>
            <person name="Bharti A.K."/>
            <person name="Crow J.A."/>
            <person name="Grimwood J."/>
            <person name="Kramer R."/>
            <person name="Lindquist E."/>
            <person name="Lucas S."/>
            <person name="Salamov A."/>
            <person name="McFadden G.I."/>
            <person name="Lane C.E."/>
            <person name="Keeling P.J."/>
            <person name="Gray M.W."/>
            <person name="Grigoriev I.V."/>
            <person name="Archibald J.M."/>
        </authorList>
    </citation>
    <scope>NUCLEOTIDE SEQUENCE</scope>
    <source>
        <strain evidence="4">CCMP2712</strain>
    </source>
</reference>
<proteinExistence type="predicted"/>
<reference evidence="2 4" key="1">
    <citation type="journal article" date="2012" name="Nature">
        <title>Algal genomes reveal evolutionary mosaicism and the fate of nucleomorphs.</title>
        <authorList>
            <consortium name="DOE Joint Genome Institute"/>
            <person name="Curtis B.A."/>
            <person name="Tanifuji G."/>
            <person name="Burki F."/>
            <person name="Gruber A."/>
            <person name="Irimia M."/>
            <person name="Maruyama S."/>
            <person name="Arias M.C."/>
            <person name="Ball S.G."/>
            <person name="Gile G.H."/>
            <person name="Hirakawa Y."/>
            <person name="Hopkins J.F."/>
            <person name="Kuo A."/>
            <person name="Rensing S.A."/>
            <person name="Schmutz J."/>
            <person name="Symeonidi A."/>
            <person name="Elias M."/>
            <person name="Eveleigh R.J."/>
            <person name="Herman E.K."/>
            <person name="Klute M.J."/>
            <person name="Nakayama T."/>
            <person name="Obornik M."/>
            <person name="Reyes-Prieto A."/>
            <person name="Armbrust E.V."/>
            <person name="Aves S.J."/>
            <person name="Beiko R.G."/>
            <person name="Coutinho P."/>
            <person name="Dacks J.B."/>
            <person name="Durnford D.G."/>
            <person name="Fast N.M."/>
            <person name="Green B.R."/>
            <person name="Grisdale C.J."/>
            <person name="Hempel F."/>
            <person name="Henrissat B."/>
            <person name="Hoppner M.P."/>
            <person name="Ishida K."/>
            <person name="Kim E."/>
            <person name="Koreny L."/>
            <person name="Kroth P.G."/>
            <person name="Liu Y."/>
            <person name="Malik S.B."/>
            <person name="Maier U.G."/>
            <person name="McRose D."/>
            <person name="Mock T."/>
            <person name="Neilson J.A."/>
            <person name="Onodera N.T."/>
            <person name="Poole A.M."/>
            <person name="Pritham E.J."/>
            <person name="Richards T.A."/>
            <person name="Rocap G."/>
            <person name="Roy S.W."/>
            <person name="Sarai C."/>
            <person name="Schaack S."/>
            <person name="Shirato S."/>
            <person name="Slamovits C.H."/>
            <person name="Spencer D.F."/>
            <person name="Suzuki S."/>
            <person name="Worden A.Z."/>
            <person name="Zauner S."/>
            <person name="Barry K."/>
            <person name="Bell C."/>
            <person name="Bharti A.K."/>
            <person name="Crow J.A."/>
            <person name="Grimwood J."/>
            <person name="Kramer R."/>
            <person name="Lindquist E."/>
            <person name="Lucas S."/>
            <person name="Salamov A."/>
            <person name="McFadden G.I."/>
            <person name="Lane C.E."/>
            <person name="Keeling P.J."/>
            <person name="Gray M.W."/>
            <person name="Grigoriev I.V."/>
            <person name="Archibald J.M."/>
        </authorList>
    </citation>
    <scope>NUCLEOTIDE SEQUENCE</scope>
    <source>
        <strain evidence="2 4">CCMP2712</strain>
    </source>
</reference>
<dbReference type="PaxDb" id="55529-EKX51915"/>
<evidence type="ECO:0000256" key="1">
    <source>
        <dbReference type="SAM" id="MobiDB-lite"/>
    </source>
</evidence>
<protein>
    <submittedName>
        <fullName evidence="2 3">Uncharacterized protein</fullName>
    </submittedName>
</protein>
<organism evidence="2">
    <name type="scientific">Guillardia theta (strain CCMP2712)</name>
    <name type="common">Cryptophyte</name>
    <dbReference type="NCBI Taxonomy" id="905079"/>
    <lineage>
        <taxon>Eukaryota</taxon>
        <taxon>Cryptophyceae</taxon>
        <taxon>Pyrenomonadales</taxon>
        <taxon>Geminigeraceae</taxon>
        <taxon>Guillardia</taxon>
    </lineage>
</organism>
<dbReference type="GeneID" id="17308486"/>
<evidence type="ECO:0000313" key="4">
    <source>
        <dbReference type="Proteomes" id="UP000011087"/>
    </source>
</evidence>
<accession>L1JUN6</accession>
<feature type="region of interest" description="Disordered" evidence="1">
    <location>
        <begin position="1"/>
        <end position="22"/>
    </location>
</feature>
<dbReference type="Proteomes" id="UP000011087">
    <property type="component" value="Unassembled WGS sequence"/>
</dbReference>
<evidence type="ECO:0000313" key="3">
    <source>
        <dbReference type="EnsemblProtists" id="EKX51915"/>
    </source>
</evidence>
<sequence length="80" mass="8755">MVERSGNSAVPGNGCDKTSGNKMLAQPPLSLIELAWVEQHSKHAETKTALSAALEHLRSILILSYDNVREDQENAHGLFK</sequence>
<feature type="compositionally biased region" description="Polar residues" evidence="1">
    <location>
        <begin position="1"/>
        <end position="21"/>
    </location>
</feature>
<dbReference type="RefSeq" id="XP_005838895.1">
    <property type="nucleotide sequence ID" value="XM_005838838.1"/>
</dbReference>
<dbReference type="AlphaFoldDB" id="L1JUN6"/>
<keyword evidence="4" id="KW-1185">Reference proteome</keyword>
<dbReference type="EnsemblProtists" id="EKX51915">
    <property type="protein sequence ID" value="EKX51915"/>
    <property type="gene ID" value="GUITHDRAFT_102528"/>
</dbReference>
<gene>
    <name evidence="2" type="ORF">GUITHDRAFT_102528</name>
</gene>
<dbReference type="HOGENOM" id="CLU_2594856_0_0_1"/>
<evidence type="ECO:0000313" key="2">
    <source>
        <dbReference type="EMBL" id="EKX51915.1"/>
    </source>
</evidence>
<dbReference type="KEGG" id="gtt:GUITHDRAFT_102528"/>
<name>L1JUN6_GUITC</name>